<feature type="chain" id="PRO_5012046874" description="WSC domain-containing protein" evidence="2">
    <location>
        <begin position="21"/>
        <end position="330"/>
    </location>
</feature>
<reference evidence="5" key="1">
    <citation type="journal article" date="2016" name="Genome Biol. Evol.">
        <title>Comparative 'omics' of the Fusarium fujikuroi species complex highlights differences in genetic potential and metabolite synthesis.</title>
        <authorList>
            <person name="Niehaus E.-M."/>
            <person name="Muensterkoetter M."/>
            <person name="Proctor R.H."/>
            <person name="Brown D.W."/>
            <person name="Sharon A."/>
            <person name="Idan Y."/>
            <person name="Oren-Young L."/>
            <person name="Sieber C.M."/>
            <person name="Novak O."/>
            <person name="Pencik A."/>
            <person name="Tarkowska D."/>
            <person name="Hromadova K."/>
            <person name="Freeman S."/>
            <person name="Maymon M."/>
            <person name="Elazar M."/>
            <person name="Youssef S.A."/>
            <person name="El-Shabrawy E.S.M."/>
            <person name="Shalaby A.B.A."/>
            <person name="Houterman P."/>
            <person name="Brock N.L."/>
            <person name="Burkhardt I."/>
            <person name="Tsavkelova E.A."/>
            <person name="Dickschat J.S."/>
            <person name="Galuszka P."/>
            <person name="Gueldener U."/>
            <person name="Tudzynski B."/>
        </authorList>
    </citation>
    <scope>NUCLEOTIDE SEQUENCE [LARGE SCALE GENOMIC DNA]</scope>
    <source>
        <strain evidence="5">MRC7560</strain>
    </source>
</reference>
<keyword evidence="2" id="KW-0732">Signal</keyword>
<dbReference type="InterPro" id="IPR002889">
    <property type="entry name" value="WSC_carb-bd"/>
</dbReference>
<dbReference type="EMBL" id="FCQH01000002">
    <property type="protein sequence ID" value="CVK85829.1"/>
    <property type="molecule type" value="Genomic_DNA"/>
</dbReference>
<evidence type="ECO:0000256" key="1">
    <source>
        <dbReference type="SAM" id="MobiDB-lite"/>
    </source>
</evidence>
<dbReference type="AlphaFoldDB" id="A0A1L7SH26"/>
<feature type="region of interest" description="Disordered" evidence="1">
    <location>
        <begin position="242"/>
        <end position="272"/>
    </location>
</feature>
<evidence type="ECO:0000256" key="2">
    <source>
        <dbReference type="SAM" id="SignalP"/>
    </source>
</evidence>
<dbReference type="GeneID" id="65085923"/>
<dbReference type="Proteomes" id="UP000184255">
    <property type="component" value="Unassembled WGS sequence"/>
</dbReference>
<evidence type="ECO:0000313" key="4">
    <source>
        <dbReference type="EMBL" id="CVK85829.1"/>
    </source>
</evidence>
<gene>
    <name evidence="4" type="ORF">FMAN_06659</name>
</gene>
<comment type="caution">
    <text evidence="4">The sequence shown here is derived from an EMBL/GenBank/DDBJ whole genome shotgun (WGS) entry which is preliminary data.</text>
</comment>
<feature type="compositionally biased region" description="Low complexity" evidence="1">
    <location>
        <begin position="249"/>
        <end position="261"/>
    </location>
</feature>
<dbReference type="PROSITE" id="PS51212">
    <property type="entry name" value="WSC"/>
    <property type="match status" value="1"/>
</dbReference>
<evidence type="ECO:0000259" key="3">
    <source>
        <dbReference type="PROSITE" id="PS51212"/>
    </source>
</evidence>
<name>A0A1L7SH26_FUSMA</name>
<sequence>MVHFIKTAFLFISILGLNECFMNDPPNRPPRAGKRTHRGCYQGLSDTADPVVKVKGDKTKNTWTACGQYCLAKGKPMALVQGEDCYCSETIPNRRKSVGGFGHYCMDPCPGKPTDLVACGSERFGSFSAINTGLKRELFPDQDPLPDDQIPDCLGCTFKLPSDAVVLGEASGVQSCRRACRYLKSKTLMLYDKQCVCTNATVSEHGLDRVPEEICSLRWARKPCGGYSYSLRSALFSVYDASEPEKPAPDATTPQDAASPTHTQPAKAATPTSWRSVGELIEDADMQVQLQLLILEGEVWEMFAWMGRFMTKLVTPREGHEDDDRELDLQ</sequence>
<organism evidence="4 5">
    <name type="scientific">Fusarium mangiferae</name>
    <name type="common">Mango malformation disease fungus</name>
    <dbReference type="NCBI Taxonomy" id="192010"/>
    <lineage>
        <taxon>Eukaryota</taxon>
        <taxon>Fungi</taxon>
        <taxon>Dikarya</taxon>
        <taxon>Ascomycota</taxon>
        <taxon>Pezizomycotina</taxon>
        <taxon>Sordariomycetes</taxon>
        <taxon>Hypocreomycetidae</taxon>
        <taxon>Hypocreales</taxon>
        <taxon>Nectriaceae</taxon>
        <taxon>Fusarium</taxon>
        <taxon>Fusarium fujikuroi species complex</taxon>
    </lineage>
</organism>
<dbReference type="Pfam" id="PF01822">
    <property type="entry name" value="WSC"/>
    <property type="match status" value="1"/>
</dbReference>
<feature type="signal peptide" evidence="2">
    <location>
        <begin position="1"/>
        <end position="20"/>
    </location>
</feature>
<protein>
    <recommendedName>
        <fullName evidence="3">WSC domain-containing protein</fullName>
    </recommendedName>
</protein>
<dbReference type="RefSeq" id="XP_041677585.1">
    <property type="nucleotide sequence ID" value="XM_041826532.1"/>
</dbReference>
<dbReference type="VEuPathDB" id="FungiDB:FMAN_06659"/>
<keyword evidence="5" id="KW-1185">Reference proteome</keyword>
<proteinExistence type="predicted"/>
<feature type="domain" description="WSC" evidence="3">
    <location>
        <begin position="34"/>
        <end position="133"/>
    </location>
</feature>
<accession>A0A1L7SH26</accession>
<evidence type="ECO:0000313" key="5">
    <source>
        <dbReference type="Proteomes" id="UP000184255"/>
    </source>
</evidence>